<feature type="region of interest" description="Disordered" evidence="1">
    <location>
        <begin position="1"/>
        <end position="60"/>
    </location>
</feature>
<dbReference type="Proteomes" id="UP000803844">
    <property type="component" value="Unassembled WGS sequence"/>
</dbReference>
<reference evidence="2" key="1">
    <citation type="journal article" date="2020" name="Phytopathology">
        <title>Genome sequence of the chestnut blight fungus Cryphonectria parasitica EP155: A fundamental resource for an archetypical invasive plant pathogen.</title>
        <authorList>
            <person name="Crouch J.A."/>
            <person name="Dawe A."/>
            <person name="Aerts A."/>
            <person name="Barry K."/>
            <person name="Churchill A.C.L."/>
            <person name="Grimwood J."/>
            <person name="Hillman B."/>
            <person name="Milgroom M.G."/>
            <person name="Pangilinan J."/>
            <person name="Smith M."/>
            <person name="Salamov A."/>
            <person name="Schmutz J."/>
            <person name="Yadav J."/>
            <person name="Grigoriev I.V."/>
            <person name="Nuss D."/>
        </authorList>
    </citation>
    <scope>NUCLEOTIDE SEQUENCE</scope>
    <source>
        <strain evidence="2">EP155</strain>
    </source>
</reference>
<dbReference type="RefSeq" id="XP_040777762.1">
    <property type="nucleotide sequence ID" value="XM_040923150.1"/>
</dbReference>
<keyword evidence="3" id="KW-1185">Reference proteome</keyword>
<gene>
    <name evidence="2" type="ORF">M406DRAFT_355366</name>
</gene>
<dbReference type="EMBL" id="MU032346">
    <property type="protein sequence ID" value="KAF3766801.1"/>
    <property type="molecule type" value="Genomic_DNA"/>
</dbReference>
<dbReference type="AlphaFoldDB" id="A0A9P4Y517"/>
<sequence length="71" mass="7852">MPTASEKAKAKLQAVLDADRQDRSNRNNRIATTRYPAGGSEVTNRMDYPNRRGSTGGLRGAIKDMLNRPAY</sequence>
<dbReference type="GeneID" id="63840279"/>
<name>A0A9P4Y517_CRYP1</name>
<evidence type="ECO:0000256" key="1">
    <source>
        <dbReference type="SAM" id="MobiDB-lite"/>
    </source>
</evidence>
<comment type="caution">
    <text evidence="2">The sequence shown here is derived from an EMBL/GenBank/DDBJ whole genome shotgun (WGS) entry which is preliminary data.</text>
</comment>
<protein>
    <submittedName>
        <fullName evidence="2">Uncharacterized protein</fullName>
    </submittedName>
</protein>
<proteinExistence type="predicted"/>
<evidence type="ECO:0000313" key="2">
    <source>
        <dbReference type="EMBL" id="KAF3766801.1"/>
    </source>
</evidence>
<organism evidence="2 3">
    <name type="scientific">Cryphonectria parasitica (strain ATCC 38755 / EP155)</name>
    <dbReference type="NCBI Taxonomy" id="660469"/>
    <lineage>
        <taxon>Eukaryota</taxon>
        <taxon>Fungi</taxon>
        <taxon>Dikarya</taxon>
        <taxon>Ascomycota</taxon>
        <taxon>Pezizomycotina</taxon>
        <taxon>Sordariomycetes</taxon>
        <taxon>Sordariomycetidae</taxon>
        <taxon>Diaporthales</taxon>
        <taxon>Cryphonectriaceae</taxon>
        <taxon>Cryphonectria-Endothia species complex</taxon>
        <taxon>Cryphonectria</taxon>
    </lineage>
</organism>
<evidence type="ECO:0000313" key="3">
    <source>
        <dbReference type="Proteomes" id="UP000803844"/>
    </source>
</evidence>
<dbReference type="OrthoDB" id="4624666at2759"/>
<accession>A0A9P4Y517</accession>